<keyword evidence="6" id="KW-0393">Immunoglobulin domain</keyword>
<keyword evidence="3 7" id="KW-1133">Transmembrane helix</keyword>
<dbReference type="PANTHER" id="PTHR19256">
    <property type="entry name" value="T-CELL RECEPTOR GAMMA CHAIN"/>
    <property type="match status" value="1"/>
</dbReference>
<dbReference type="PROSITE" id="PS50835">
    <property type="entry name" value="IG_LIKE"/>
    <property type="match status" value="1"/>
</dbReference>
<evidence type="ECO:0000313" key="9">
    <source>
        <dbReference type="Proteomes" id="UP000515152"/>
    </source>
</evidence>
<dbReference type="GO" id="GO:0016020">
    <property type="term" value="C:membrane"/>
    <property type="evidence" value="ECO:0007669"/>
    <property type="project" value="UniProtKB-SubCell"/>
</dbReference>
<organism evidence="9 10">
    <name type="scientific">Clupea harengus</name>
    <name type="common">Atlantic herring</name>
    <dbReference type="NCBI Taxonomy" id="7950"/>
    <lineage>
        <taxon>Eukaryota</taxon>
        <taxon>Metazoa</taxon>
        <taxon>Chordata</taxon>
        <taxon>Craniata</taxon>
        <taxon>Vertebrata</taxon>
        <taxon>Euteleostomi</taxon>
        <taxon>Actinopterygii</taxon>
        <taxon>Neopterygii</taxon>
        <taxon>Teleostei</taxon>
        <taxon>Clupei</taxon>
        <taxon>Clupeiformes</taxon>
        <taxon>Clupeoidei</taxon>
        <taxon>Clupeidae</taxon>
        <taxon>Clupea</taxon>
    </lineage>
</organism>
<evidence type="ECO:0000256" key="2">
    <source>
        <dbReference type="ARBA" id="ARBA00022692"/>
    </source>
</evidence>
<dbReference type="SMART" id="SM00409">
    <property type="entry name" value="IG"/>
    <property type="match status" value="2"/>
</dbReference>
<proteinExistence type="predicted"/>
<evidence type="ECO:0000256" key="4">
    <source>
        <dbReference type="ARBA" id="ARBA00023136"/>
    </source>
</evidence>
<dbReference type="InterPro" id="IPR051117">
    <property type="entry name" value="TRG_var/const_region"/>
</dbReference>
<dbReference type="GeneID" id="105907512"/>
<name>A0A6P8F1P7_CLUHA</name>
<dbReference type="InterPro" id="IPR013783">
    <property type="entry name" value="Ig-like_fold"/>
</dbReference>
<reference evidence="10" key="1">
    <citation type="submission" date="2025-08" db="UniProtKB">
        <authorList>
            <consortium name="RefSeq"/>
        </authorList>
    </citation>
    <scope>IDENTIFICATION</scope>
</reference>
<feature type="transmembrane region" description="Helical" evidence="7">
    <location>
        <begin position="369"/>
        <end position="390"/>
    </location>
</feature>
<accession>A0A6P8F1P7</accession>
<evidence type="ECO:0000256" key="1">
    <source>
        <dbReference type="ARBA" id="ARBA00004370"/>
    </source>
</evidence>
<dbReference type="Proteomes" id="UP000515152">
    <property type="component" value="Chromosome 25"/>
</dbReference>
<evidence type="ECO:0000256" key="5">
    <source>
        <dbReference type="ARBA" id="ARBA00023170"/>
    </source>
</evidence>
<dbReference type="RefSeq" id="XP_031418649.1">
    <property type="nucleotide sequence ID" value="XM_031562789.2"/>
</dbReference>
<dbReference type="Gene3D" id="2.60.40.10">
    <property type="entry name" value="Immunoglobulins"/>
    <property type="match status" value="2"/>
</dbReference>
<keyword evidence="5" id="KW-0675">Receptor</keyword>
<dbReference type="SUPFAM" id="SSF48726">
    <property type="entry name" value="Immunoglobulin"/>
    <property type="match status" value="2"/>
</dbReference>
<evidence type="ECO:0000256" key="3">
    <source>
        <dbReference type="ARBA" id="ARBA00022989"/>
    </source>
</evidence>
<dbReference type="PANTHER" id="PTHR19256:SF65">
    <property type="entry name" value="T CELL RECEPTOR GAMMA CONSTANT 1-RELATED"/>
    <property type="match status" value="1"/>
</dbReference>
<dbReference type="Pfam" id="PF07686">
    <property type="entry name" value="V-set"/>
    <property type="match status" value="2"/>
</dbReference>
<dbReference type="InterPro" id="IPR007110">
    <property type="entry name" value="Ig-like_dom"/>
</dbReference>
<gene>
    <name evidence="10" type="primary">LOC105907512</name>
</gene>
<keyword evidence="4 7" id="KW-0472">Membrane</keyword>
<dbReference type="AlphaFoldDB" id="A0A6P8F1P7"/>
<dbReference type="InterPro" id="IPR013106">
    <property type="entry name" value="Ig_V-set"/>
</dbReference>
<dbReference type="InterPro" id="IPR036179">
    <property type="entry name" value="Ig-like_dom_sf"/>
</dbReference>
<protein>
    <submittedName>
        <fullName evidence="10">Uncharacterized protein LOC105907512</fullName>
    </submittedName>
</protein>
<evidence type="ECO:0000256" key="6">
    <source>
        <dbReference type="ARBA" id="ARBA00023319"/>
    </source>
</evidence>
<dbReference type="SMART" id="SM00406">
    <property type="entry name" value="IGv"/>
    <property type="match status" value="2"/>
</dbReference>
<keyword evidence="9" id="KW-1185">Reference proteome</keyword>
<feature type="domain" description="Ig-like" evidence="8">
    <location>
        <begin position="8"/>
        <end position="131"/>
    </location>
</feature>
<evidence type="ECO:0000259" key="8">
    <source>
        <dbReference type="PROSITE" id="PS50835"/>
    </source>
</evidence>
<evidence type="ECO:0000313" key="10">
    <source>
        <dbReference type="RefSeq" id="XP_031418649.1"/>
    </source>
</evidence>
<sequence>MKLNELYPLVEAVELDQEISVTVPLGTPASIHCTDGTGCFDYIHWYQKKEGESFKRILYNKWKDGEAPTRLLHFPAGSNSAQKEEGMAGTKITADKKGQKSTLTISASSAADRANYCCAVWRSDDTDTVLSFKGSSDKICHLVGAVELDQEISVTVPLGTPASIHCTYGTGCWSYIHWYQKKEGESFKIILYIEISDGTRTNDPDYKDHKNFETEKKGNEYNLKIPNVKSFHAAVYYCACWPSHSENNVFGSGTRLYVTVGNVVKNDREVLETSFSDKTNTSIMIIDKQKAGGNRYACSYTHEALREGKESKPLEIEGKKGGQTEPVTKPQAKTSNVTVCSTPNDTAISTLHQLDEYFGAARSLYLATWVYTLMIFKSTVYFCAISYFICTKNMRSKRSLNRRAP</sequence>
<dbReference type="OrthoDB" id="8924181at2759"/>
<dbReference type="KEGG" id="char:105907512"/>
<keyword evidence="2 7" id="KW-0812">Transmembrane</keyword>
<evidence type="ECO:0000256" key="7">
    <source>
        <dbReference type="SAM" id="Phobius"/>
    </source>
</evidence>
<comment type="subcellular location">
    <subcellularLocation>
        <location evidence="1">Membrane</location>
    </subcellularLocation>
</comment>
<dbReference type="InterPro" id="IPR003599">
    <property type="entry name" value="Ig_sub"/>
</dbReference>
<dbReference type="CDD" id="cd00099">
    <property type="entry name" value="IgV"/>
    <property type="match status" value="1"/>
</dbReference>